<protein>
    <submittedName>
        <fullName evidence="2">Uncharacterized protein</fullName>
    </submittedName>
</protein>
<proteinExistence type="predicted"/>
<evidence type="ECO:0000313" key="2">
    <source>
        <dbReference type="EMBL" id="EKV26688.1"/>
    </source>
</evidence>
<dbReference type="Proteomes" id="UP000009881">
    <property type="component" value="Unassembled WGS sequence"/>
</dbReference>
<keyword evidence="3" id="KW-1185">Reference proteome</keyword>
<gene>
    <name evidence="2" type="ORF">C882_2197</name>
</gene>
<evidence type="ECO:0000313" key="3">
    <source>
        <dbReference type="Proteomes" id="UP000009881"/>
    </source>
</evidence>
<accession>K9H7X5</accession>
<dbReference type="AlphaFoldDB" id="K9H7X5"/>
<feature type="compositionally biased region" description="Gly residues" evidence="1">
    <location>
        <begin position="1"/>
        <end position="10"/>
    </location>
</feature>
<name>K9H7X5_9PROT</name>
<sequence length="48" mass="5206">MVRLGMGCGRDGSPPGVTTAEMRARRPSSLRRSKPDQVRRVSATPAPR</sequence>
<evidence type="ECO:0000256" key="1">
    <source>
        <dbReference type="SAM" id="MobiDB-lite"/>
    </source>
</evidence>
<dbReference type="EMBL" id="ANHY01000025">
    <property type="protein sequence ID" value="EKV26688.1"/>
    <property type="molecule type" value="Genomic_DNA"/>
</dbReference>
<comment type="caution">
    <text evidence="2">The sequence shown here is derived from an EMBL/GenBank/DDBJ whole genome shotgun (WGS) entry which is preliminary data.</text>
</comment>
<feature type="region of interest" description="Disordered" evidence="1">
    <location>
        <begin position="1"/>
        <end position="48"/>
    </location>
</feature>
<organism evidence="2 3">
    <name type="scientific">Caenispirillum salinarum AK4</name>
    <dbReference type="NCBI Taxonomy" id="1238182"/>
    <lineage>
        <taxon>Bacteria</taxon>
        <taxon>Pseudomonadati</taxon>
        <taxon>Pseudomonadota</taxon>
        <taxon>Alphaproteobacteria</taxon>
        <taxon>Rhodospirillales</taxon>
        <taxon>Novispirillaceae</taxon>
        <taxon>Caenispirillum</taxon>
    </lineage>
</organism>
<reference evidence="2 3" key="1">
    <citation type="journal article" date="2013" name="Genome Announc.">
        <title>Draft Genome Sequence of an Alphaproteobacterium, Caenispirillum salinarum AK4(T), Isolated from a Solar Saltern.</title>
        <authorList>
            <person name="Khatri I."/>
            <person name="Singh A."/>
            <person name="Korpole S."/>
            <person name="Pinnaka A.K."/>
            <person name="Subramanian S."/>
        </authorList>
    </citation>
    <scope>NUCLEOTIDE SEQUENCE [LARGE SCALE GENOMIC DNA]</scope>
    <source>
        <strain evidence="2 3">AK4</strain>
    </source>
</reference>